<organism evidence="1 2">
    <name type="scientific">Theobroma cacao</name>
    <name type="common">Cacao</name>
    <name type="synonym">Cocoa</name>
    <dbReference type="NCBI Taxonomy" id="3641"/>
    <lineage>
        <taxon>Eukaryota</taxon>
        <taxon>Viridiplantae</taxon>
        <taxon>Streptophyta</taxon>
        <taxon>Embryophyta</taxon>
        <taxon>Tracheophyta</taxon>
        <taxon>Spermatophyta</taxon>
        <taxon>Magnoliopsida</taxon>
        <taxon>eudicotyledons</taxon>
        <taxon>Gunneridae</taxon>
        <taxon>Pentapetalae</taxon>
        <taxon>rosids</taxon>
        <taxon>malvids</taxon>
        <taxon>Malvales</taxon>
        <taxon>Malvaceae</taxon>
        <taxon>Byttnerioideae</taxon>
        <taxon>Theobroma</taxon>
    </lineage>
</organism>
<dbReference type="eggNOG" id="ENOG502S8JZ">
    <property type="taxonomic scope" value="Eukaryota"/>
</dbReference>
<evidence type="ECO:0000313" key="1">
    <source>
        <dbReference type="EMBL" id="EOY04837.1"/>
    </source>
</evidence>
<gene>
    <name evidence="1" type="ORF">TCM_020006</name>
</gene>
<dbReference type="Proteomes" id="UP000026915">
    <property type="component" value="Chromosome 4"/>
</dbReference>
<dbReference type="OMA" id="WHARRAF"/>
<keyword evidence="2" id="KW-1185">Reference proteome</keyword>
<sequence>MPNTKIIPIIIWNWSDMHPHQDSLKLTDKWEDDYGSGNRHGPDYWHARRAFLKSYHFKEQNGLKDKLKRSMKEINEAAVGVIANYCRELSKRRLGLRVFRVRLGMPSLGLAGQQNQWNLKRIMWLKQY</sequence>
<dbReference type="InParanoid" id="A0A061EKB7"/>
<proteinExistence type="predicted"/>
<name>A0A061EKB7_THECC</name>
<accession>A0A061EKB7</accession>
<reference evidence="1 2" key="1">
    <citation type="journal article" date="2013" name="Genome Biol.">
        <title>The genome sequence of the most widely cultivated cacao type and its use to identify candidate genes regulating pod color.</title>
        <authorList>
            <person name="Motamayor J.C."/>
            <person name="Mockaitis K."/>
            <person name="Schmutz J."/>
            <person name="Haiminen N."/>
            <person name="Iii D.L."/>
            <person name="Cornejo O."/>
            <person name="Findley S.D."/>
            <person name="Zheng P."/>
            <person name="Utro F."/>
            <person name="Royaert S."/>
            <person name="Saski C."/>
            <person name="Jenkins J."/>
            <person name="Podicheti R."/>
            <person name="Zhao M."/>
            <person name="Scheffler B.E."/>
            <person name="Stack J.C."/>
            <person name="Feltus F.A."/>
            <person name="Mustiga G.M."/>
            <person name="Amores F."/>
            <person name="Phillips W."/>
            <person name="Marelli J.P."/>
            <person name="May G.D."/>
            <person name="Shapiro H."/>
            <person name="Ma J."/>
            <person name="Bustamante C.D."/>
            <person name="Schnell R.J."/>
            <person name="Main D."/>
            <person name="Gilbert D."/>
            <person name="Parida L."/>
            <person name="Kuhn D.N."/>
        </authorList>
    </citation>
    <scope>NUCLEOTIDE SEQUENCE [LARGE SCALE GENOMIC DNA]</scope>
    <source>
        <strain evidence="2">cv. Matina 1-6</strain>
    </source>
</reference>
<dbReference type="EMBL" id="CM001882">
    <property type="protein sequence ID" value="EOY04837.1"/>
    <property type="molecule type" value="Genomic_DNA"/>
</dbReference>
<protein>
    <submittedName>
        <fullName evidence="1">Uncharacterized protein</fullName>
    </submittedName>
</protein>
<evidence type="ECO:0000313" key="2">
    <source>
        <dbReference type="Proteomes" id="UP000026915"/>
    </source>
</evidence>
<dbReference type="HOGENOM" id="CLU_1889332_0_0_1"/>
<dbReference type="AlphaFoldDB" id="A0A061EKB7"/>
<dbReference type="Gramene" id="EOY04837">
    <property type="protein sequence ID" value="EOY04837"/>
    <property type="gene ID" value="TCM_020006"/>
</dbReference>